<comment type="cofactor">
    <cofactor evidence="1 13">
        <name>Mg(2+)</name>
        <dbReference type="ChEBI" id="CHEBI:18420"/>
    </cofactor>
</comment>
<dbReference type="PANTHER" id="PTHR43340">
    <property type="entry name" value="HYPOXANTHINE-GUANINE PHOSPHORIBOSYLTRANSFERASE"/>
    <property type="match status" value="1"/>
</dbReference>
<dbReference type="GO" id="GO:0032263">
    <property type="term" value="P:GMP salvage"/>
    <property type="evidence" value="ECO:0007669"/>
    <property type="project" value="TreeGrafter"/>
</dbReference>
<organism evidence="15 16">
    <name type="scientific">Neocallimastix californiae</name>
    <dbReference type="NCBI Taxonomy" id="1754190"/>
    <lineage>
        <taxon>Eukaryota</taxon>
        <taxon>Fungi</taxon>
        <taxon>Fungi incertae sedis</taxon>
        <taxon>Chytridiomycota</taxon>
        <taxon>Chytridiomycota incertae sedis</taxon>
        <taxon>Neocallimastigomycetes</taxon>
        <taxon>Neocallimastigales</taxon>
        <taxon>Neocallimastigaceae</taxon>
        <taxon>Neocallimastix</taxon>
    </lineage>
</organism>
<keyword evidence="6 13" id="KW-0963">Cytoplasm</keyword>
<gene>
    <name evidence="15" type="ORF">LY90DRAFT_675432</name>
</gene>
<evidence type="ECO:0000313" key="15">
    <source>
        <dbReference type="EMBL" id="ORY23727.1"/>
    </source>
</evidence>
<dbReference type="GO" id="GO:0000287">
    <property type="term" value="F:magnesium ion binding"/>
    <property type="evidence" value="ECO:0007669"/>
    <property type="project" value="TreeGrafter"/>
</dbReference>
<evidence type="ECO:0000256" key="4">
    <source>
        <dbReference type="ARBA" id="ARBA00008391"/>
    </source>
</evidence>
<evidence type="ECO:0000256" key="3">
    <source>
        <dbReference type="ARBA" id="ARBA00004669"/>
    </source>
</evidence>
<keyword evidence="12 13" id="KW-0460">Magnesium</keyword>
<proteinExistence type="inferred from homology"/>
<comment type="catalytic activity">
    <reaction evidence="13">
        <text>IMP + diphosphate = hypoxanthine + 5-phospho-alpha-D-ribose 1-diphosphate</text>
        <dbReference type="Rhea" id="RHEA:17973"/>
        <dbReference type="ChEBI" id="CHEBI:17368"/>
        <dbReference type="ChEBI" id="CHEBI:33019"/>
        <dbReference type="ChEBI" id="CHEBI:58017"/>
        <dbReference type="ChEBI" id="CHEBI:58053"/>
        <dbReference type="EC" id="2.4.2.8"/>
    </reaction>
</comment>
<dbReference type="InterPro" id="IPR005904">
    <property type="entry name" value="Hxn_phspho_trans"/>
</dbReference>
<dbReference type="NCBIfam" id="TIGR01203">
    <property type="entry name" value="HGPRTase"/>
    <property type="match status" value="1"/>
</dbReference>
<dbReference type="PANTHER" id="PTHR43340:SF1">
    <property type="entry name" value="HYPOXANTHINE PHOSPHORIBOSYLTRANSFERASE"/>
    <property type="match status" value="1"/>
</dbReference>
<dbReference type="EMBL" id="MCOG01000230">
    <property type="protein sequence ID" value="ORY23727.1"/>
    <property type="molecule type" value="Genomic_DNA"/>
</dbReference>
<dbReference type="STRING" id="1754190.A0A1Y2AND6"/>
<dbReference type="CDD" id="cd06223">
    <property type="entry name" value="PRTases_typeI"/>
    <property type="match status" value="1"/>
</dbReference>
<evidence type="ECO:0000256" key="2">
    <source>
        <dbReference type="ARBA" id="ARBA00004496"/>
    </source>
</evidence>
<dbReference type="Pfam" id="PF00156">
    <property type="entry name" value="Pribosyltran"/>
    <property type="match status" value="1"/>
</dbReference>
<dbReference type="GO" id="GO:0032264">
    <property type="term" value="P:IMP salvage"/>
    <property type="evidence" value="ECO:0007669"/>
    <property type="project" value="UniProtKB-UniPathway"/>
</dbReference>
<reference evidence="15 16" key="1">
    <citation type="submission" date="2016-08" db="EMBL/GenBank/DDBJ databases">
        <title>A Parts List for Fungal Cellulosomes Revealed by Comparative Genomics.</title>
        <authorList>
            <consortium name="DOE Joint Genome Institute"/>
            <person name="Haitjema C.H."/>
            <person name="Gilmore S.P."/>
            <person name="Henske J.K."/>
            <person name="Solomon K.V."/>
            <person name="De Groot R."/>
            <person name="Kuo A."/>
            <person name="Mondo S.J."/>
            <person name="Salamov A.A."/>
            <person name="Labutti K."/>
            <person name="Zhao Z."/>
            <person name="Chiniquy J."/>
            <person name="Barry K."/>
            <person name="Brewer H.M."/>
            <person name="Purvine S.O."/>
            <person name="Wright A.T."/>
            <person name="Boxma B."/>
            <person name="Van Alen T."/>
            <person name="Hackstein J.H."/>
            <person name="Baker S.E."/>
            <person name="Grigoriev I.V."/>
            <person name="O'Malley M.A."/>
        </authorList>
    </citation>
    <scope>NUCLEOTIDE SEQUENCE [LARGE SCALE GENOMIC DNA]</scope>
    <source>
        <strain evidence="15 16">G1</strain>
    </source>
</reference>
<dbReference type="InterPro" id="IPR029057">
    <property type="entry name" value="PRTase-like"/>
</dbReference>
<feature type="domain" description="Phosphoribosyltransferase" evidence="14">
    <location>
        <begin position="43"/>
        <end position="196"/>
    </location>
</feature>
<evidence type="ECO:0000256" key="8">
    <source>
        <dbReference type="ARBA" id="ARBA00022679"/>
    </source>
</evidence>
<evidence type="ECO:0000256" key="12">
    <source>
        <dbReference type="ARBA" id="ARBA00022842"/>
    </source>
</evidence>
<evidence type="ECO:0000256" key="5">
    <source>
        <dbReference type="ARBA" id="ARBA00011895"/>
    </source>
</evidence>
<name>A0A1Y2AND6_9FUNG</name>
<dbReference type="Proteomes" id="UP000193920">
    <property type="component" value="Unassembled WGS sequence"/>
</dbReference>
<keyword evidence="11 13" id="KW-0547">Nucleotide-binding</keyword>
<keyword evidence="10 13" id="KW-0660">Purine salvage</keyword>
<dbReference type="OrthoDB" id="9449045at2759"/>
<keyword evidence="7 13" id="KW-0328">Glycosyltransferase</keyword>
<evidence type="ECO:0000256" key="13">
    <source>
        <dbReference type="RuleBase" id="RU364099"/>
    </source>
</evidence>
<dbReference type="GO" id="GO:0000166">
    <property type="term" value="F:nucleotide binding"/>
    <property type="evidence" value="ECO:0007669"/>
    <property type="project" value="UniProtKB-KW"/>
</dbReference>
<dbReference type="GO" id="GO:0004422">
    <property type="term" value="F:hypoxanthine phosphoribosyltransferase activity"/>
    <property type="evidence" value="ECO:0007669"/>
    <property type="project" value="InterPro"/>
</dbReference>
<evidence type="ECO:0000256" key="1">
    <source>
        <dbReference type="ARBA" id="ARBA00001946"/>
    </source>
</evidence>
<dbReference type="Gene3D" id="3.40.50.2020">
    <property type="match status" value="1"/>
</dbReference>
<dbReference type="FunFam" id="3.40.50.2020:FF:000053">
    <property type="entry name" value="Hypoxanthine phosphoribosyltransferase"/>
    <property type="match status" value="1"/>
</dbReference>
<keyword evidence="9 13" id="KW-0479">Metal-binding</keyword>
<dbReference type="GO" id="GO:0005829">
    <property type="term" value="C:cytosol"/>
    <property type="evidence" value="ECO:0007669"/>
    <property type="project" value="TreeGrafter"/>
</dbReference>
<protein>
    <recommendedName>
        <fullName evidence="5 13">Hypoxanthine phosphoribosyltransferase</fullName>
        <ecNumber evidence="5 13">2.4.2.8</ecNumber>
    </recommendedName>
</protein>
<evidence type="ECO:0000256" key="7">
    <source>
        <dbReference type="ARBA" id="ARBA00022676"/>
    </source>
</evidence>
<evidence type="ECO:0000256" key="9">
    <source>
        <dbReference type="ARBA" id="ARBA00022723"/>
    </source>
</evidence>
<dbReference type="GO" id="GO:0046100">
    <property type="term" value="P:hypoxanthine metabolic process"/>
    <property type="evidence" value="ECO:0007669"/>
    <property type="project" value="TreeGrafter"/>
</dbReference>
<evidence type="ECO:0000256" key="10">
    <source>
        <dbReference type="ARBA" id="ARBA00022726"/>
    </source>
</evidence>
<comment type="subcellular location">
    <subcellularLocation>
        <location evidence="2 13">Cytoplasm</location>
    </subcellularLocation>
</comment>
<evidence type="ECO:0000256" key="11">
    <source>
        <dbReference type="ARBA" id="ARBA00022741"/>
    </source>
</evidence>
<comment type="similarity">
    <text evidence="4 13">Belongs to the purine/pyrimidine phosphoribosyltransferase family.</text>
</comment>
<comment type="pathway">
    <text evidence="3 13">Purine metabolism; IMP biosynthesis via salvage pathway; IMP from hypoxanthine: step 1/1.</text>
</comment>
<dbReference type="GO" id="GO:0006178">
    <property type="term" value="P:guanine salvage"/>
    <property type="evidence" value="ECO:0007669"/>
    <property type="project" value="TreeGrafter"/>
</dbReference>
<dbReference type="EC" id="2.4.2.8" evidence="5 13"/>
<dbReference type="InterPro" id="IPR050408">
    <property type="entry name" value="HGPRT"/>
</dbReference>
<sequence>MASLNNKWIEITSDVQYSPDLFCIPPHYKKDIKSVLIPNGFVKDRIARLAEEVVRDTDGPLNVCCILKGGYQFFSDLVHNMKKIRKINNSSIPLTYDFIKVKSYVNTQSTGKIQVSLSENDLKKFEGKDILIVEDLIDTGKTMIELLKLLKQYNPRSVKVACLMIKKRQNMDYPYVPDYVGFSIPDEFIVGYALDYNEHYRDLDHVCIINDEAKIRFSI</sequence>
<evidence type="ECO:0000313" key="16">
    <source>
        <dbReference type="Proteomes" id="UP000193920"/>
    </source>
</evidence>
<dbReference type="UniPathway" id="UPA00591">
    <property type="reaction ID" value="UER00648"/>
</dbReference>
<dbReference type="AlphaFoldDB" id="A0A1Y2AND6"/>
<evidence type="ECO:0000259" key="14">
    <source>
        <dbReference type="Pfam" id="PF00156"/>
    </source>
</evidence>
<keyword evidence="8 13" id="KW-0808">Transferase</keyword>
<dbReference type="SUPFAM" id="SSF53271">
    <property type="entry name" value="PRTase-like"/>
    <property type="match status" value="1"/>
</dbReference>
<accession>A0A1Y2AND6</accession>
<keyword evidence="16" id="KW-1185">Reference proteome</keyword>
<dbReference type="GO" id="GO:0006166">
    <property type="term" value="P:purine ribonucleoside salvage"/>
    <property type="evidence" value="ECO:0007669"/>
    <property type="project" value="UniProtKB-KW"/>
</dbReference>
<comment type="caution">
    <text evidence="15">The sequence shown here is derived from an EMBL/GenBank/DDBJ whole genome shotgun (WGS) entry which is preliminary data.</text>
</comment>
<dbReference type="InterPro" id="IPR000836">
    <property type="entry name" value="PRTase_dom"/>
</dbReference>
<evidence type="ECO:0000256" key="6">
    <source>
        <dbReference type="ARBA" id="ARBA00022490"/>
    </source>
</evidence>